<dbReference type="SUPFAM" id="SSF56645">
    <property type="entry name" value="Acyl-CoA dehydrogenase NM domain-like"/>
    <property type="match status" value="1"/>
</dbReference>
<comment type="caution">
    <text evidence="8">The sequence shown here is derived from an EMBL/GenBank/DDBJ whole genome shotgun (WGS) entry which is preliminary data.</text>
</comment>
<dbReference type="SUPFAM" id="SSF47203">
    <property type="entry name" value="Acyl-CoA dehydrogenase C-terminal domain-like"/>
    <property type="match status" value="1"/>
</dbReference>
<keyword evidence="5" id="KW-0560">Oxidoreductase</keyword>
<feature type="domain" description="Acyl-CoA dehydrogenase/oxidase C-terminal" evidence="6">
    <location>
        <begin position="240"/>
        <end position="369"/>
    </location>
</feature>
<organism evidence="8 9">
    <name type="scientific">Shewanella corallii</name>
    <dbReference type="NCBI Taxonomy" id="560080"/>
    <lineage>
        <taxon>Bacteria</taxon>
        <taxon>Pseudomonadati</taxon>
        <taxon>Pseudomonadota</taxon>
        <taxon>Gammaproteobacteria</taxon>
        <taxon>Alteromonadales</taxon>
        <taxon>Shewanellaceae</taxon>
        <taxon>Shewanella</taxon>
    </lineage>
</organism>
<dbReference type="InterPro" id="IPR009075">
    <property type="entry name" value="AcylCo_DH/oxidase_C"/>
</dbReference>
<gene>
    <name evidence="8" type="ORF">L2725_17245</name>
</gene>
<comment type="similarity">
    <text evidence="2">Belongs to the acyl-CoA dehydrogenase family.</text>
</comment>
<evidence type="ECO:0000259" key="6">
    <source>
        <dbReference type="Pfam" id="PF00441"/>
    </source>
</evidence>
<dbReference type="PANTHER" id="PTHR43884">
    <property type="entry name" value="ACYL-COA DEHYDROGENASE"/>
    <property type="match status" value="1"/>
</dbReference>
<dbReference type="Proteomes" id="UP001202831">
    <property type="component" value="Unassembled WGS sequence"/>
</dbReference>
<evidence type="ECO:0000259" key="7">
    <source>
        <dbReference type="Pfam" id="PF02771"/>
    </source>
</evidence>
<evidence type="ECO:0000256" key="1">
    <source>
        <dbReference type="ARBA" id="ARBA00001974"/>
    </source>
</evidence>
<keyword evidence="4" id="KW-0274">FAD</keyword>
<evidence type="ECO:0000256" key="4">
    <source>
        <dbReference type="ARBA" id="ARBA00022827"/>
    </source>
</evidence>
<dbReference type="RefSeq" id="WP_249250085.1">
    <property type="nucleotide sequence ID" value="NZ_JAKIKT010000007.1"/>
</dbReference>
<evidence type="ECO:0000256" key="2">
    <source>
        <dbReference type="ARBA" id="ARBA00009347"/>
    </source>
</evidence>
<name>A0ABT0NCJ1_9GAMM</name>
<protein>
    <submittedName>
        <fullName evidence="8">Acyl-CoA/acyl-ACP dehydrogenase</fullName>
    </submittedName>
</protein>
<reference evidence="8 9" key="1">
    <citation type="submission" date="2022-01" db="EMBL/GenBank/DDBJ databases">
        <title>Whole genome-based taxonomy of the Shewanellaceae.</title>
        <authorList>
            <person name="Martin-Rodriguez A.J."/>
        </authorList>
    </citation>
    <scope>NUCLEOTIDE SEQUENCE [LARGE SCALE GENOMIC DNA]</scope>
    <source>
        <strain evidence="8 9">DSM 21332</strain>
    </source>
</reference>
<evidence type="ECO:0000256" key="3">
    <source>
        <dbReference type="ARBA" id="ARBA00022630"/>
    </source>
</evidence>
<dbReference type="InterPro" id="IPR037069">
    <property type="entry name" value="AcylCoA_DH/ox_N_sf"/>
</dbReference>
<evidence type="ECO:0000313" key="9">
    <source>
        <dbReference type="Proteomes" id="UP001202831"/>
    </source>
</evidence>
<proteinExistence type="inferred from homology"/>
<comment type="cofactor">
    <cofactor evidence="1">
        <name>FAD</name>
        <dbReference type="ChEBI" id="CHEBI:57692"/>
    </cofactor>
</comment>
<sequence length="376" mass="41838">MFSQTDFSNDIEQLLVESAVRYLSDNYDFHNHYQNIKSGNPVNRDTWLTMADLGWLAVPCDEAYGGLSGSYSEMLSLLTVQAEYLVLEPMASQWLTAILIQELGDEQQKETFLPGIVNGSVRCALALYDEGYDYQTNHTLIANHGDGTATTKGVKSFVTDTQDLTHILLLASDLARGDATWLLLPADEPGLSVNHYAGADDRPMGNVQIEIPNLKLDTCLLDSGNSRECTQHIFNLAFAFNCADSLGCINKLLEATSQYLKDRNQFGQPLAEFQALQHKLADMYIAHQRATSMASMLTESLATSDRANHDYLLSLAHIQIHDAARFVAEAAVQLHGGIGVTEELNVGHFAKRLMCNAHRYGDRNFHLNRCNQKFTR</sequence>
<dbReference type="Gene3D" id="1.10.540.10">
    <property type="entry name" value="Acyl-CoA dehydrogenase/oxidase, N-terminal domain"/>
    <property type="match status" value="1"/>
</dbReference>
<dbReference type="InterPro" id="IPR036250">
    <property type="entry name" value="AcylCo_DH-like_C"/>
</dbReference>
<keyword evidence="3" id="KW-0285">Flavoprotein</keyword>
<dbReference type="InterPro" id="IPR009100">
    <property type="entry name" value="AcylCoA_DH/oxidase_NM_dom_sf"/>
</dbReference>
<dbReference type="Pfam" id="PF00441">
    <property type="entry name" value="Acyl-CoA_dh_1"/>
    <property type="match status" value="1"/>
</dbReference>
<evidence type="ECO:0000256" key="5">
    <source>
        <dbReference type="ARBA" id="ARBA00023002"/>
    </source>
</evidence>
<keyword evidence="9" id="KW-1185">Reference proteome</keyword>
<accession>A0ABT0NCJ1</accession>
<dbReference type="InterPro" id="IPR013786">
    <property type="entry name" value="AcylCoA_DH/ox_N"/>
</dbReference>
<dbReference type="Gene3D" id="1.20.140.10">
    <property type="entry name" value="Butyryl-CoA Dehydrogenase, subunit A, domain 3"/>
    <property type="match status" value="1"/>
</dbReference>
<feature type="domain" description="Acyl-CoA dehydrogenase/oxidase N-terminal" evidence="7">
    <location>
        <begin position="13"/>
        <end position="119"/>
    </location>
</feature>
<dbReference type="EMBL" id="JAKIKT010000007">
    <property type="protein sequence ID" value="MCL2915502.1"/>
    <property type="molecule type" value="Genomic_DNA"/>
</dbReference>
<dbReference type="PANTHER" id="PTHR43884:SF20">
    <property type="entry name" value="ACYL-COA DEHYDROGENASE FADE28"/>
    <property type="match status" value="1"/>
</dbReference>
<evidence type="ECO:0000313" key="8">
    <source>
        <dbReference type="EMBL" id="MCL2915502.1"/>
    </source>
</evidence>
<dbReference type="CDD" id="cd00567">
    <property type="entry name" value="ACAD"/>
    <property type="match status" value="1"/>
</dbReference>
<dbReference type="Pfam" id="PF02771">
    <property type="entry name" value="Acyl-CoA_dh_N"/>
    <property type="match status" value="1"/>
</dbReference>